<evidence type="ECO:0000313" key="5">
    <source>
        <dbReference type="EMBL" id="MBW0498833.1"/>
    </source>
</evidence>
<accession>A0A9Q3HB41</accession>
<reference evidence="5" key="1">
    <citation type="submission" date="2021-03" db="EMBL/GenBank/DDBJ databases">
        <title>Draft genome sequence of rust myrtle Austropuccinia psidii MF-1, a brazilian biotype.</title>
        <authorList>
            <person name="Quecine M.C."/>
            <person name="Pachon D.M.R."/>
            <person name="Bonatelli M.L."/>
            <person name="Correr F.H."/>
            <person name="Franceschini L.M."/>
            <person name="Leite T.F."/>
            <person name="Margarido G.R.A."/>
            <person name="Almeida C.A."/>
            <person name="Ferrarezi J.A."/>
            <person name="Labate C.A."/>
        </authorList>
    </citation>
    <scope>NUCLEOTIDE SEQUENCE</scope>
    <source>
        <strain evidence="5">MF-1</strain>
    </source>
</reference>
<dbReference type="Proteomes" id="UP000765509">
    <property type="component" value="Unassembled WGS sequence"/>
</dbReference>
<feature type="compositionally biased region" description="Polar residues" evidence="3">
    <location>
        <begin position="510"/>
        <end position="535"/>
    </location>
</feature>
<evidence type="ECO:0000313" key="6">
    <source>
        <dbReference type="Proteomes" id="UP000765509"/>
    </source>
</evidence>
<evidence type="ECO:0000259" key="4">
    <source>
        <dbReference type="Pfam" id="PF13934"/>
    </source>
</evidence>
<dbReference type="InterPro" id="IPR025151">
    <property type="entry name" value="ELYS_dom"/>
</dbReference>
<evidence type="ECO:0000256" key="1">
    <source>
        <dbReference type="ARBA" id="ARBA00004123"/>
    </source>
</evidence>
<protein>
    <recommendedName>
        <fullName evidence="4">ELYS-like domain-containing protein</fullName>
    </recommendedName>
</protein>
<feature type="compositionally biased region" description="Basic and acidic residues" evidence="3">
    <location>
        <begin position="768"/>
        <end position="781"/>
    </location>
</feature>
<feature type="compositionally biased region" description="Low complexity" evidence="3">
    <location>
        <begin position="467"/>
        <end position="478"/>
    </location>
</feature>
<evidence type="ECO:0000256" key="2">
    <source>
        <dbReference type="ARBA" id="ARBA00023242"/>
    </source>
</evidence>
<dbReference type="EMBL" id="AVOT02014926">
    <property type="protein sequence ID" value="MBW0498833.1"/>
    <property type="molecule type" value="Genomic_DNA"/>
</dbReference>
<feature type="domain" description="ELYS-like" evidence="4">
    <location>
        <begin position="112"/>
        <end position="326"/>
    </location>
</feature>
<dbReference type="AlphaFoldDB" id="A0A9Q3HB41"/>
<name>A0A9Q3HB41_9BASI</name>
<proteinExistence type="predicted"/>
<sequence>MESVCRRLEPYECDGSHWKTPYSKLEIGHGLLISSSRPQIVIVPSQSPRSLMMEQSIFSLFTTKDWPFRPSTNGLNHHENQVDLTQDVHSTPDKSFPSNQLRSREEMVHGLLFFDRLMLLGSISNYKELFPPSHPSRLRQLLDSIDGSPFDLLKKNCLVYYLLKEYGDARETKFAIDRLIPSHFTLSLDGLWALDHSQWQVAIRCFSDPVLTPDFLPEIIHALATLPPIRSRSEYLLRFYHLAQPTLDLPSTEFVIRAMSIGGHVRSAWALQRSYSRPERDRLIQNIFEACFGLNEFQKPLAESLEILLGFPFDELEHSIISRFALSAPHLLPDPHFMVVVHFYLSLLISEARYIEAIRFERELSESAQLASDPDIDRLIRGIADMLPEVQRNMLELEFDQQHPILSQNLPAESANHQPDNMDMSASYDLCSLAWDPPPSPPPMPLPNSLAEARSQQELRHQPKPSTPKTTLPLSASPFFRRTAPRVPLQEPKDSQKTLLKALALHSHQMSISNSSDTNQASQSDSADLATQSGRTPRFTHFVGPSRLPANFTPPSQPKAHPQSFARPSVPTAGSPFHRAANPKAEKTAPSHEERWPTRIYFTPHRPPQKKAEVKVPAKINPVNQPRGRLIKPIGSDSSEEPTPPPAIKQRFEGVVVPRGTSRGIKSPPKKLAKVIKRNHEVRPMQPKKVLPGGLEIDEDMLDATENDSSEIPISTEKNKPTTSARKKVRESEPPVPMTPRRSTRLHFSTPKKGTVTVPDDLIEEGDDDRRGEAPPTETRRSGKSRARKKLGHK</sequence>
<keyword evidence="2" id="KW-0539">Nucleus</keyword>
<evidence type="ECO:0000256" key="3">
    <source>
        <dbReference type="SAM" id="MobiDB-lite"/>
    </source>
</evidence>
<dbReference type="OrthoDB" id="20729at2759"/>
<feature type="compositionally biased region" description="Basic and acidic residues" evidence="3">
    <location>
        <begin position="584"/>
        <end position="593"/>
    </location>
</feature>
<dbReference type="Pfam" id="PF13934">
    <property type="entry name" value="ELYS"/>
    <property type="match status" value="1"/>
</dbReference>
<feature type="region of interest" description="Disordered" evidence="3">
    <location>
        <begin position="623"/>
        <end position="650"/>
    </location>
</feature>
<dbReference type="GO" id="GO:0005634">
    <property type="term" value="C:nucleus"/>
    <property type="evidence" value="ECO:0007669"/>
    <property type="project" value="UniProtKB-SubCell"/>
</dbReference>
<comment type="caution">
    <text evidence="5">The sequence shown here is derived from an EMBL/GenBank/DDBJ whole genome shotgun (WGS) entry which is preliminary data.</text>
</comment>
<keyword evidence="6" id="KW-1185">Reference proteome</keyword>
<gene>
    <name evidence="5" type="ORF">O181_038548</name>
</gene>
<feature type="compositionally biased region" description="Basic residues" evidence="3">
    <location>
        <begin position="782"/>
        <end position="794"/>
    </location>
</feature>
<feature type="region of interest" description="Disordered" evidence="3">
    <location>
        <begin position="701"/>
        <end position="794"/>
    </location>
</feature>
<comment type="subcellular location">
    <subcellularLocation>
        <location evidence="1">Nucleus</location>
    </subcellularLocation>
</comment>
<feature type="compositionally biased region" description="Pro residues" evidence="3">
    <location>
        <begin position="436"/>
        <end position="446"/>
    </location>
</feature>
<feature type="region of interest" description="Disordered" evidence="3">
    <location>
        <begin position="510"/>
        <end position="593"/>
    </location>
</feature>
<organism evidence="5 6">
    <name type="scientific">Austropuccinia psidii MF-1</name>
    <dbReference type="NCBI Taxonomy" id="1389203"/>
    <lineage>
        <taxon>Eukaryota</taxon>
        <taxon>Fungi</taxon>
        <taxon>Dikarya</taxon>
        <taxon>Basidiomycota</taxon>
        <taxon>Pucciniomycotina</taxon>
        <taxon>Pucciniomycetes</taxon>
        <taxon>Pucciniales</taxon>
        <taxon>Sphaerophragmiaceae</taxon>
        <taxon>Austropuccinia</taxon>
    </lineage>
</organism>
<feature type="region of interest" description="Disordered" evidence="3">
    <location>
        <begin position="430"/>
        <end position="480"/>
    </location>
</feature>